<proteinExistence type="predicted"/>
<dbReference type="EMBL" id="JASNQZ010000004">
    <property type="protein sequence ID" value="KAL0957822.1"/>
    <property type="molecule type" value="Genomic_DNA"/>
</dbReference>
<keyword evidence="2" id="KW-1185">Reference proteome</keyword>
<sequence>MAQGRKAPQGPHGCCRCFGFRSHIDLASHTSCINTASIARAMTCECSLVAAEEDLEEKALQTAIEEVFEASGDRYGRPWATNGKATR</sequence>
<evidence type="ECO:0000313" key="2">
    <source>
        <dbReference type="Proteomes" id="UP001556367"/>
    </source>
</evidence>
<comment type="caution">
    <text evidence="1">The sequence shown here is derived from an EMBL/GenBank/DDBJ whole genome shotgun (WGS) entry which is preliminary data.</text>
</comment>
<dbReference type="Proteomes" id="UP001556367">
    <property type="component" value="Unassembled WGS sequence"/>
</dbReference>
<accession>A0ABR3JPY5</accession>
<reference evidence="2" key="1">
    <citation type="submission" date="2024-06" db="EMBL/GenBank/DDBJ databases">
        <title>Multi-omics analyses provide insights into the biosynthesis of the anticancer antibiotic pleurotin in Hohenbuehelia grisea.</title>
        <authorList>
            <person name="Weaver J.A."/>
            <person name="Alberti F."/>
        </authorList>
    </citation>
    <scope>NUCLEOTIDE SEQUENCE [LARGE SCALE GENOMIC DNA]</scope>
    <source>
        <strain evidence="2">T-177</strain>
    </source>
</reference>
<evidence type="ECO:0000313" key="1">
    <source>
        <dbReference type="EMBL" id="KAL0957822.1"/>
    </source>
</evidence>
<gene>
    <name evidence="1" type="ORF">HGRIS_000009</name>
</gene>
<organism evidence="1 2">
    <name type="scientific">Hohenbuehelia grisea</name>
    <dbReference type="NCBI Taxonomy" id="104357"/>
    <lineage>
        <taxon>Eukaryota</taxon>
        <taxon>Fungi</taxon>
        <taxon>Dikarya</taxon>
        <taxon>Basidiomycota</taxon>
        <taxon>Agaricomycotina</taxon>
        <taxon>Agaricomycetes</taxon>
        <taxon>Agaricomycetidae</taxon>
        <taxon>Agaricales</taxon>
        <taxon>Pleurotineae</taxon>
        <taxon>Pleurotaceae</taxon>
        <taxon>Hohenbuehelia</taxon>
    </lineage>
</organism>
<protein>
    <submittedName>
        <fullName evidence="1">Uncharacterized protein</fullName>
    </submittedName>
</protein>
<name>A0ABR3JPY5_9AGAR</name>